<dbReference type="Proteomes" id="UP001058533">
    <property type="component" value="Chromosome"/>
</dbReference>
<dbReference type="EMBL" id="CP101740">
    <property type="protein sequence ID" value="UUL83266.1"/>
    <property type="molecule type" value="Genomic_DNA"/>
</dbReference>
<keyword evidence="1" id="KW-0732">Signal</keyword>
<gene>
    <name evidence="2" type="ORF">NMP03_03270</name>
</gene>
<evidence type="ECO:0000256" key="1">
    <source>
        <dbReference type="SAM" id="SignalP"/>
    </source>
</evidence>
<proteinExistence type="predicted"/>
<organism evidence="2 3">
    <name type="scientific">Sphingomonas qomolangmaensis</name>
    <dbReference type="NCBI Taxonomy" id="2918765"/>
    <lineage>
        <taxon>Bacteria</taxon>
        <taxon>Pseudomonadati</taxon>
        <taxon>Pseudomonadota</taxon>
        <taxon>Alphaproteobacteria</taxon>
        <taxon>Sphingomonadales</taxon>
        <taxon>Sphingomonadaceae</taxon>
        <taxon>Sphingomonas</taxon>
    </lineage>
</organism>
<feature type="signal peptide" evidence="1">
    <location>
        <begin position="1"/>
        <end position="22"/>
    </location>
</feature>
<evidence type="ECO:0000313" key="3">
    <source>
        <dbReference type="Proteomes" id="UP001058533"/>
    </source>
</evidence>
<evidence type="ECO:0000313" key="2">
    <source>
        <dbReference type="EMBL" id="UUL83266.1"/>
    </source>
</evidence>
<accession>A0ABY5LEX6</accession>
<protein>
    <submittedName>
        <fullName evidence="2">Uncharacterized protein</fullName>
    </submittedName>
</protein>
<reference evidence="2" key="1">
    <citation type="submission" date="2022-07" db="EMBL/GenBank/DDBJ databases">
        <title>Sphingomonas sp. nov., a novel bacterium isolated from the north slope of the Mount Everest.</title>
        <authorList>
            <person name="Cui X."/>
            <person name="Liu Y."/>
        </authorList>
    </citation>
    <scope>NUCLEOTIDE SEQUENCE</scope>
    <source>
        <strain evidence="2">S5-59</strain>
    </source>
</reference>
<keyword evidence="3" id="KW-1185">Reference proteome</keyword>
<feature type="chain" id="PRO_5046289151" evidence="1">
    <location>
        <begin position="23"/>
        <end position="793"/>
    </location>
</feature>
<sequence length="793" mass="83214">MIRPLIPIFAAIALVLTGDALAQQQQGGFDLDGPVLSITVTRDGVTLPITAVPSLRAGDRLSAKALLPDTKSARYLLIGTFLRGAANPPPKDWFEHAETWKSKGNVLELTVPEGAEQALILLAPQTGGGFDAVRDGVRGRPGVFVRAAKDLHQASLDQARLETFVATVGTIADTRPGELATAAPLLAKALGIKLNTECLTRPRALQASCLTQNKETLVLQAQRGTTLAETLTGTPVDVAYRIAATPEAGAGYYSPYIGLARDVARLFGAFRTAQYQYLPALTVARGDDLQLKLNAPPSFQNPRSVLLAPLPPIGVATPPSWQPGSRTPICLARSDVTIPLDDASLLFATNYARDLAIAVTVGGKPSEIPVLVDVAAGGLRPASLDAVAALTGIEGGVLQGKWGFDRFSGPRLPLVLDAPDAWHAEPDDMIVVGREHGLTLKGGAAACVSQLTLRDSKGSERHPAWTATAADAIEAKLPLGTAAPGAFTLTIARHGAAPMQRIALKGRVEASRLDRFVVHLGDREAVLRGSRLDQVAQLDVGEHRFAPGDVSRGEQGDRMTMRAETALTGLTPGKAVPATATLRDGRRLRVTATIAPPRPSATLISREAAYQPAQGVLPIALPDALLPERGRLAFSFRVANGPLREGIELAAKDGSVARLDFASGALQRVGDDVVVASASADKLFDHDVSGPLRFRLLNGDAPSDWQPLAHVVRLPEITGVACAPGEAECALSGRSLFLIAAISQTADFADPVAVPIGFVGASIALPRPAGDTLFLRLHDAPDAIVGLTLSKPS</sequence>
<name>A0ABY5LEX6_9SPHN</name>
<dbReference type="RefSeq" id="WP_256507109.1">
    <property type="nucleotide sequence ID" value="NZ_CP101740.1"/>
</dbReference>